<keyword evidence="1" id="KW-0479">Metal-binding</keyword>
<dbReference type="RefSeq" id="XP_001611313.1">
    <property type="nucleotide sequence ID" value="XM_001611263.1"/>
</dbReference>
<dbReference type="VEuPathDB" id="PiroplasmaDB:BBOV_III001780"/>
<protein>
    <recommendedName>
        <fullName evidence="6">RanBP2-type domain-containing protein</fullName>
    </recommendedName>
</protein>
<reference evidence="8" key="3">
    <citation type="journal article" date="2021" name="Int. J. Parasitol.">
        <title>Comparative analysis of gene expression between Babesia bovis blood stages and kinetes allowed by improved genome annotation.</title>
        <authorList>
            <person name="Ueti M.W."/>
            <person name="Johnson W.C."/>
            <person name="Kappmeyer L.S."/>
            <person name="Herndon D.R."/>
            <person name="Mousel M.R."/>
            <person name="Reif K.E."/>
            <person name="Taus N.S."/>
            <person name="Ifeonu O.O."/>
            <person name="Silva J.C."/>
            <person name="Suarez C.E."/>
            <person name="Brayton K.A."/>
        </authorList>
    </citation>
    <scope>NUCLEOTIDE SEQUENCE [LARGE SCALE GENOMIC DNA]</scope>
</reference>
<dbReference type="KEGG" id="bbo:BBOV_III001780"/>
<evidence type="ECO:0000259" key="6">
    <source>
        <dbReference type="PROSITE" id="PS50199"/>
    </source>
</evidence>
<organism evidence="7 8">
    <name type="scientific">Babesia bovis</name>
    <dbReference type="NCBI Taxonomy" id="5865"/>
    <lineage>
        <taxon>Eukaryota</taxon>
        <taxon>Sar</taxon>
        <taxon>Alveolata</taxon>
        <taxon>Apicomplexa</taxon>
        <taxon>Aconoidasida</taxon>
        <taxon>Piroplasmida</taxon>
        <taxon>Babesiidae</taxon>
        <taxon>Babesia</taxon>
    </lineage>
</organism>
<dbReference type="PROSITE" id="PS01358">
    <property type="entry name" value="ZF_RANBP2_1"/>
    <property type="match status" value="1"/>
</dbReference>
<keyword evidence="2 4" id="KW-0863">Zinc-finger</keyword>
<evidence type="ECO:0000256" key="3">
    <source>
        <dbReference type="ARBA" id="ARBA00022833"/>
    </source>
</evidence>
<keyword evidence="3" id="KW-0862">Zinc</keyword>
<evidence type="ECO:0000256" key="5">
    <source>
        <dbReference type="SAM" id="MobiDB-lite"/>
    </source>
</evidence>
<dbReference type="GO" id="GO:0008270">
    <property type="term" value="F:zinc ion binding"/>
    <property type="evidence" value="ECO:0007669"/>
    <property type="project" value="UniProtKB-KW"/>
</dbReference>
<dbReference type="InterPro" id="IPR001876">
    <property type="entry name" value="Znf_RanBP2"/>
</dbReference>
<feature type="compositionally biased region" description="Basic and acidic residues" evidence="5">
    <location>
        <begin position="109"/>
        <end position="120"/>
    </location>
</feature>
<dbReference type="GeneID" id="5479558"/>
<gene>
    <name evidence="7" type="ORF">BBOV_III001780</name>
</gene>
<feature type="compositionally biased region" description="Basic residues" evidence="5">
    <location>
        <begin position="52"/>
        <end position="62"/>
    </location>
</feature>
<feature type="domain" description="RanBP2-type" evidence="6">
    <location>
        <begin position="223"/>
        <end position="252"/>
    </location>
</feature>
<evidence type="ECO:0000256" key="4">
    <source>
        <dbReference type="PROSITE-ProRule" id="PRU00322"/>
    </source>
</evidence>
<accession>A7AMG1</accession>
<evidence type="ECO:0000313" key="7">
    <source>
        <dbReference type="EMBL" id="EDO07745.1"/>
    </source>
</evidence>
<evidence type="ECO:0000256" key="2">
    <source>
        <dbReference type="ARBA" id="ARBA00022771"/>
    </source>
</evidence>
<dbReference type="OMA" id="RESKHNH"/>
<reference evidence="8" key="2">
    <citation type="journal article" date="2020" name="Data Brief">
        <title>Transcriptome dataset of Babesia bovis life stages within vertebrate and invertebrate hosts.</title>
        <authorList>
            <person name="Ueti M.W."/>
            <person name="Johnson W.C."/>
            <person name="Kappmeyer L.S."/>
            <person name="Herndon D.R."/>
            <person name="Mousel M.R."/>
            <person name="Reif K.E."/>
            <person name="Taus N.S."/>
            <person name="Ifeonu O.O."/>
            <person name="Silva J.C."/>
            <person name="Suarez C.E."/>
            <person name="Brayton K.A."/>
        </authorList>
    </citation>
    <scope>NUCLEOTIDE SEQUENCE [LARGE SCALE GENOMIC DNA]</scope>
</reference>
<name>A7AMG1_BABBO</name>
<evidence type="ECO:0000313" key="8">
    <source>
        <dbReference type="Proteomes" id="UP000002173"/>
    </source>
</evidence>
<dbReference type="InParanoid" id="A7AMG1"/>
<proteinExistence type="predicted"/>
<dbReference type="eggNOG" id="ENOG502TN1V">
    <property type="taxonomic scope" value="Eukaryota"/>
</dbReference>
<dbReference type="Proteomes" id="UP000002173">
    <property type="component" value="Unassembled WGS sequence"/>
</dbReference>
<feature type="compositionally biased region" description="Polar residues" evidence="5">
    <location>
        <begin position="124"/>
        <end position="144"/>
    </location>
</feature>
<dbReference type="EMBL" id="AAXT01000001">
    <property type="protein sequence ID" value="EDO07745.1"/>
    <property type="molecule type" value="Genomic_DNA"/>
</dbReference>
<feature type="region of interest" description="Disordered" evidence="5">
    <location>
        <begin position="1"/>
        <end position="144"/>
    </location>
</feature>
<dbReference type="PROSITE" id="PS50199">
    <property type="entry name" value="ZF_RANBP2_2"/>
    <property type="match status" value="1"/>
</dbReference>
<dbReference type="AlphaFoldDB" id="A7AMG1"/>
<comment type="caution">
    <text evidence="7">The sequence shown here is derived from an EMBL/GenBank/DDBJ whole genome shotgun (WGS) entry which is preliminary data.</text>
</comment>
<reference evidence="7 8" key="1">
    <citation type="journal article" date="2007" name="PLoS Pathog.">
        <title>Genome sequence of Babesia bovis and comparative analysis of apicomplexan hemoprotozoa.</title>
        <authorList>
            <person name="Brayton K.A."/>
            <person name="Lau A.O.T."/>
            <person name="Herndon D.R."/>
            <person name="Hannick L."/>
            <person name="Kappmeyer L.S."/>
            <person name="Berens S.J."/>
            <person name="Bidwell S.L."/>
            <person name="Brown W.C."/>
            <person name="Crabtree J."/>
            <person name="Fadrosh D."/>
            <person name="Feldblum T."/>
            <person name="Forberger H.A."/>
            <person name="Haas B.J."/>
            <person name="Howell J.M."/>
            <person name="Khouri H."/>
            <person name="Koo H."/>
            <person name="Mann D.J."/>
            <person name="Norimine J."/>
            <person name="Paulsen I.T."/>
            <person name="Radune D."/>
            <person name="Ren Q."/>
            <person name="Smith R.K. Jr."/>
            <person name="Suarez C.E."/>
            <person name="White O."/>
            <person name="Wortman J.R."/>
            <person name="Knowles D.P. Jr."/>
            <person name="McElwain T.F."/>
            <person name="Nene V.M."/>
        </authorList>
    </citation>
    <scope>NUCLEOTIDE SEQUENCE [LARGE SCALE GENOMIC DNA]</scope>
    <source>
        <strain evidence="7">T2Bo</strain>
    </source>
</reference>
<feature type="compositionally biased region" description="Basic and acidic residues" evidence="5">
    <location>
        <begin position="63"/>
        <end position="83"/>
    </location>
</feature>
<keyword evidence="8" id="KW-1185">Reference proteome</keyword>
<sequence>MPRSDYRSSSRKYRSISHDRGYQSRERYRKDDRAGYRRRRSPSSDSSYVSRRVSRSRVSHERRRSDSSPRYSHDRSRSREVISRRIHRRRHSSRDSHSLSPRPHRSRRRDGIDKEPDNARYSKPSGSQHEQAVETASDSCPNTLQSDTAAMLRSTLGNSTDITLDSLNSEFREMNYSRAYGIDISGFVGVQSEVLKVDIPTEQKPLSNYERRQQRKEEILKHPDRFWKCKRCGYMNYLSNYECTGCQQLRNANR</sequence>
<evidence type="ECO:0000256" key="1">
    <source>
        <dbReference type="ARBA" id="ARBA00022723"/>
    </source>
</evidence>
<feature type="compositionally biased region" description="Basic and acidic residues" evidence="5">
    <location>
        <begin position="16"/>
        <end position="35"/>
    </location>
</feature>